<dbReference type="RefSeq" id="WP_379905640.1">
    <property type="nucleotide sequence ID" value="NZ_JBHRTR010000046.1"/>
</dbReference>
<keyword evidence="3" id="KW-1185">Reference proteome</keyword>
<keyword evidence="1" id="KW-0732">Signal</keyword>
<dbReference type="PANTHER" id="PTHR39335:SF1">
    <property type="entry name" value="BLL4220 PROTEIN"/>
    <property type="match status" value="1"/>
</dbReference>
<name>A0ABV7L723_9PROT</name>
<proteinExistence type="predicted"/>
<gene>
    <name evidence="2" type="ORF">ACFOGJ_24625</name>
</gene>
<evidence type="ECO:0000313" key="3">
    <source>
        <dbReference type="Proteomes" id="UP001595528"/>
    </source>
</evidence>
<accession>A0ABV7L723</accession>
<dbReference type="Pfam" id="PF03640">
    <property type="entry name" value="Lipoprotein_15"/>
    <property type="match status" value="2"/>
</dbReference>
<comment type="caution">
    <text evidence="2">The sequence shown here is derived from an EMBL/GenBank/DDBJ whole genome shotgun (WGS) entry which is preliminary data.</text>
</comment>
<evidence type="ECO:0000256" key="1">
    <source>
        <dbReference type="SAM" id="SignalP"/>
    </source>
</evidence>
<dbReference type="PANTHER" id="PTHR39335">
    <property type="entry name" value="BLL4220 PROTEIN"/>
    <property type="match status" value="1"/>
</dbReference>
<evidence type="ECO:0000313" key="2">
    <source>
        <dbReference type="EMBL" id="MFC3230456.1"/>
    </source>
</evidence>
<feature type="chain" id="PRO_5045612831" description="Lipoprotein" evidence="1">
    <location>
        <begin position="20"/>
        <end position="171"/>
    </location>
</feature>
<protein>
    <recommendedName>
        <fullName evidence="4">Lipoprotein</fullName>
    </recommendedName>
</protein>
<evidence type="ECO:0008006" key="4">
    <source>
        <dbReference type="Google" id="ProtNLM"/>
    </source>
</evidence>
<dbReference type="InterPro" id="IPR005297">
    <property type="entry name" value="Lipoprotein_repeat"/>
</dbReference>
<reference evidence="3" key="1">
    <citation type="journal article" date="2019" name="Int. J. Syst. Evol. Microbiol.">
        <title>The Global Catalogue of Microorganisms (GCM) 10K type strain sequencing project: providing services to taxonomists for standard genome sequencing and annotation.</title>
        <authorList>
            <consortium name="The Broad Institute Genomics Platform"/>
            <consortium name="The Broad Institute Genome Sequencing Center for Infectious Disease"/>
            <person name="Wu L."/>
            <person name="Ma J."/>
        </authorList>
    </citation>
    <scope>NUCLEOTIDE SEQUENCE [LARGE SCALE GENOMIC DNA]</scope>
    <source>
        <strain evidence="3">KCTC 42964</strain>
    </source>
</reference>
<dbReference type="EMBL" id="JBHRTR010000046">
    <property type="protein sequence ID" value="MFC3230456.1"/>
    <property type="molecule type" value="Genomic_DNA"/>
</dbReference>
<dbReference type="Proteomes" id="UP001595528">
    <property type="component" value="Unassembled WGS sequence"/>
</dbReference>
<organism evidence="2 3">
    <name type="scientific">Marinibaculum pumilum</name>
    <dbReference type="NCBI Taxonomy" id="1766165"/>
    <lineage>
        <taxon>Bacteria</taxon>
        <taxon>Pseudomonadati</taxon>
        <taxon>Pseudomonadota</taxon>
        <taxon>Alphaproteobacteria</taxon>
        <taxon>Rhodospirillales</taxon>
        <taxon>Rhodospirillaceae</taxon>
        <taxon>Marinibaculum</taxon>
    </lineage>
</organism>
<sequence length="171" mass="18002">MTRLYLAAGFATAMLWGLAQPAADIRAAQGDGGPAGPAASAAPGLILELRQSGGSGPYLVDGEGRALYLFSRDRQETREGATESRCHDLCTQHWVPVAVPADGTMPKAPRPDLLAVMRRADGLVQLTYNGWPLYYRAADAGGDAPPAALEAFGGHWSLVGPEGEQRGESRT</sequence>
<feature type="signal peptide" evidence="1">
    <location>
        <begin position="1"/>
        <end position="19"/>
    </location>
</feature>